<dbReference type="RefSeq" id="WP_090440117.1">
    <property type="nucleotide sequence ID" value="NZ_FOHU01000003.1"/>
</dbReference>
<reference evidence="2 3" key="1">
    <citation type="submission" date="2016-10" db="EMBL/GenBank/DDBJ databases">
        <authorList>
            <person name="de Groot N.N."/>
        </authorList>
    </citation>
    <scope>NUCLEOTIDE SEQUENCE [LARGE SCALE GENOMIC DNA]</scope>
    <source>
        <strain evidence="2 3">DSM 18979</strain>
    </source>
</reference>
<accession>A0A1I0AKR8</accession>
<dbReference type="EMBL" id="FOHU01000003">
    <property type="protein sequence ID" value="SES94456.1"/>
    <property type="molecule type" value="Genomic_DNA"/>
</dbReference>
<dbReference type="Proteomes" id="UP000199568">
    <property type="component" value="Unassembled WGS sequence"/>
</dbReference>
<gene>
    <name evidence="2" type="ORF">SAMN05660297_00955</name>
</gene>
<evidence type="ECO:0000313" key="3">
    <source>
        <dbReference type="Proteomes" id="UP000199568"/>
    </source>
</evidence>
<keyword evidence="3" id="KW-1185">Reference proteome</keyword>
<feature type="transmembrane region" description="Helical" evidence="1">
    <location>
        <begin position="164"/>
        <end position="185"/>
    </location>
</feature>
<keyword evidence="1" id="KW-1133">Transmembrane helix</keyword>
<feature type="transmembrane region" description="Helical" evidence="1">
    <location>
        <begin position="322"/>
        <end position="343"/>
    </location>
</feature>
<protein>
    <submittedName>
        <fullName evidence="2">Uncharacterized protein</fullName>
    </submittedName>
</protein>
<keyword evidence="1" id="KW-0812">Transmembrane</keyword>
<evidence type="ECO:0000256" key="1">
    <source>
        <dbReference type="SAM" id="Phobius"/>
    </source>
</evidence>
<dbReference type="OrthoDB" id="1681403at2"/>
<name>A0A1I0AKR8_9FIRM</name>
<dbReference type="STRING" id="426128.SAMN05660297_00955"/>
<keyword evidence="1" id="KW-0472">Membrane</keyword>
<proteinExistence type="predicted"/>
<dbReference type="AlphaFoldDB" id="A0A1I0AKR8"/>
<sequence>MINQNNKNTSRRKIAHLSTVGTTQIHLRNPRIIAWWSAAFPGMGHLLLSKYLRGFLLFVWEVIINMQANINMAIYYSFIGEFHQAKEVLNKEWMLLYIPIYIFAIWDSYRTTVDMNNVYKLASREDAEIKAFNIGAMEINYLDKRSPANAFVWSALMPGIGQLYIHRIITATFVLIWWIMVIYLANLLPAIHYSLLGQIAEAKEVLDIHWMMNSPSIYGFAVYDAYVNTVENNRLYNWEQSKFLKRQYQFEGFNMPLKDVKYRRDNMYIIATFEHNNYLELAITAVEMKGVLKERILAVPLDKRGESRRLFDTLHYSDGLSLLDLGAALGTIFMLLGSIYGFILRWGPIWWGLIGLFTGFFLGFIIKLVTTKKYEKNRSNLQKTSEVVLMIECQQEELEKIKNTLWENHALGVAQLDFHHTA</sequence>
<feature type="transmembrane region" description="Helical" evidence="1">
    <location>
        <begin position="54"/>
        <end position="76"/>
    </location>
</feature>
<feature type="transmembrane region" description="Helical" evidence="1">
    <location>
        <begin position="88"/>
        <end position="106"/>
    </location>
</feature>
<organism evidence="2 3">
    <name type="scientific">Natronincola peptidivorans</name>
    <dbReference type="NCBI Taxonomy" id="426128"/>
    <lineage>
        <taxon>Bacteria</taxon>
        <taxon>Bacillati</taxon>
        <taxon>Bacillota</taxon>
        <taxon>Clostridia</taxon>
        <taxon>Peptostreptococcales</taxon>
        <taxon>Natronincolaceae</taxon>
        <taxon>Natronincola</taxon>
    </lineage>
</organism>
<feature type="transmembrane region" description="Helical" evidence="1">
    <location>
        <begin position="349"/>
        <end position="369"/>
    </location>
</feature>
<evidence type="ECO:0000313" key="2">
    <source>
        <dbReference type="EMBL" id="SES94456.1"/>
    </source>
</evidence>
<feature type="transmembrane region" description="Helical" evidence="1">
    <location>
        <begin position="32"/>
        <end position="48"/>
    </location>
</feature>